<dbReference type="AlphaFoldDB" id="A0A922NZG3"/>
<evidence type="ECO:0000256" key="12">
    <source>
        <dbReference type="SAM" id="MobiDB-lite"/>
    </source>
</evidence>
<keyword evidence="6" id="KW-0489">Methyltransferase</keyword>
<evidence type="ECO:0000313" key="13">
    <source>
        <dbReference type="EMBL" id="KEQ06949.1"/>
    </source>
</evidence>
<accession>A0A922NZG3</accession>
<dbReference type="GO" id="GO:0004719">
    <property type="term" value="F:protein-L-isoaspartate (D-aspartate) O-methyltransferase activity"/>
    <property type="evidence" value="ECO:0007669"/>
    <property type="project" value="UniProtKB-EC"/>
</dbReference>
<comment type="subcellular location">
    <subcellularLocation>
        <location evidence="1">Cytoplasm</location>
    </subcellularLocation>
</comment>
<dbReference type="GO" id="GO:0005737">
    <property type="term" value="C:cytoplasm"/>
    <property type="evidence" value="ECO:0007669"/>
    <property type="project" value="UniProtKB-SubCell"/>
</dbReference>
<evidence type="ECO:0000256" key="9">
    <source>
        <dbReference type="ARBA" id="ARBA00030757"/>
    </source>
</evidence>
<organism evidence="13 14">
    <name type="scientific">Pseudorhizobium pelagicum</name>
    <dbReference type="NCBI Taxonomy" id="1509405"/>
    <lineage>
        <taxon>Bacteria</taxon>
        <taxon>Pseudomonadati</taxon>
        <taxon>Pseudomonadota</taxon>
        <taxon>Alphaproteobacteria</taxon>
        <taxon>Hyphomicrobiales</taxon>
        <taxon>Rhizobiaceae</taxon>
        <taxon>Rhizobium/Agrobacterium group</taxon>
        <taxon>Pseudorhizobium</taxon>
    </lineage>
</organism>
<evidence type="ECO:0000256" key="5">
    <source>
        <dbReference type="ARBA" id="ARBA00022490"/>
    </source>
</evidence>
<dbReference type="EMBL" id="JOKJ01000014">
    <property type="protein sequence ID" value="KEQ06949.1"/>
    <property type="molecule type" value="Genomic_DNA"/>
</dbReference>
<comment type="caution">
    <text evidence="13">The sequence shown here is derived from an EMBL/GenBank/DDBJ whole genome shotgun (WGS) entry which is preliminary data.</text>
</comment>
<dbReference type="EC" id="2.1.1.77" evidence="3"/>
<protein>
    <recommendedName>
        <fullName evidence="4">Protein-L-isoaspartate O-methyltransferase</fullName>
        <ecNumber evidence="3">2.1.1.77</ecNumber>
    </recommendedName>
    <alternativeName>
        <fullName evidence="11">L-isoaspartyl protein carboxyl methyltransferase</fullName>
    </alternativeName>
    <alternativeName>
        <fullName evidence="9">Protein L-isoaspartyl methyltransferase</fullName>
    </alternativeName>
    <alternativeName>
        <fullName evidence="10">Protein-beta-aspartate methyltransferase</fullName>
    </alternativeName>
</protein>
<keyword evidence="14" id="KW-1185">Reference proteome</keyword>
<keyword evidence="5" id="KW-0963">Cytoplasm</keyword>
<evidence type="ECO:0000256" key="2">
    <source>
        <dbReference type="ARBA" id="ARBA00005369"/>
    </source>
</evidence>
<dbReference type="SUPFAM" id="SSF53335">
    <property type="entry name" value="S-adenosyl-L-methionine-dependent methyltransferases"/>
    <property type="match status" value="1"/>
</dbReference>
<proteinExistence type="inferred from homology"/>
<feature type="region of interest" description="Disordered" evidence="12">
    <location>
        <begin position="287"/>
        <end position="308"/>
    </location>
</feature>
<evidence type="ECO:0000313" key="14">
    <source>
        <dbReference type="Proteomes" id="UP000052167"/>
    </source>
</evidence>
<reference evidence="13 14" key="1">
    <citation type="submission" date="2014-06" db="EMBL/GenBank/DDBJ databases">
        <title>Rhizobium pelagicum/R2-400B4.</title>
        <authorList>
            <person name="Kimes N.E."/>
            <person name="Lopez-Perez M."/>
        </authorList>
    </citation>
    <scope>NUCLEOTIDE SEQUENCE [LARGE SCALE GENOMIC DNA]</scope>
    <source>
        <strain evidence="13 14">R2-400B4</strain>
    </source>
</reference>
<name>A0A922NZG3_9HYPH</name>
<dbReference type="Proteomes" id="UP000052167">
    <property type="component" value="Unassembled WGS sequence"/>
</dbReference>
<sequence>MNSSGDKSIDRVGGRMSFEEQPIHRQLFARHVLAKAGVTDDPALLAAFARVAREDYLGPPPWFYNDFSRYRELASDDPMVLYQDMLVALDRTRHVNNGVPSLHASALNQLAIRPGERVAHLGAGTGYYSAIIAELVGPTGHVLAVEYDPTLAARARENLRDHANVEVVEGDATLLPDHVVDVIYANFALDHPPAAWIDNLAPGGRLLFPLGVPALDDAGKPLGASRMAGFLLVDRRDSGFGARFLQPVSFIWAEGQEPPPPGRHKGLEAAFRRRIAREVRQLRWRREAQDGEQEWYSEPDWGLSKAEL</sequence>
<dbReference type="CDD" id="cd02440">
    <property type="entry name" value="AdoMet_MTases"/>
    <property type="match status" value="1"/>
</dbReference>
<dbReference type="Pfam" id="PF01135">
    <property type="entry name" value="PCMT"/>
    <property type="match status" value="1"/>
</dbReference>
<dbReference type="PANTHER" id="PTHR11579">
    <property type="entry name" value="PROTEIN-L-ISOASPARTATE O-METHYLTRANSFERASE"/>
    <property type="match status" value="1"/>
</dbReference>
<keyword evidence="7" id="KW-0808">Transferase</keyword>
<evidence type="ECO:0000256" key="1">
    <source>
        <dbReference type="ARBA" id="ARBA00004496"/>
    </source>
</evidence>
<comment type="similarity">
    <text evidence="2">Belongs to the methyltransferase superfamily. L-isoaspartyl/D-aspartyl protein methyltransferase family.</text>
</comment>
<evidence type="ECO:0000256" key="8">
    <source>
        <dbReference type="ARBA" id="ARBA00022691"/>
    </source>
</evidence>
<evidence type="ECO:0000256" key="3">
    <source>
        <dbReference type="ARBA" id="ARBA00011890"/>
    </source>
</evidence>
<dbReference type="GO" id="GO:0032259">
    <property type="term" value="P:methylation"/>
    <property type="evidence" value="ECO:0007669"/>
    <property type="project" value="UniProtKB-KW"/>
</dbReference>
<evidence type="ECO:0000256" key="7">
    <source>
        <dbReference type="ARBA" id="ARBA00022679"/>
    </source>
</evidence>
<evidence type="ECO:0000256" key="4">
    <source>
        <dbReference type="ARBA" id="ARBA00013346"/>
    </source>
</evidence>
<evidence type="ECO:0000256" key="6">
    <source>
        <dbReference type="ARBA" id="ARBA00022603"/>
    </source>
</evidence>
<dbReference type="Gene3D" id="3.40.50.150">
    <property type="entry name" value="Vaccinia Virus protein VP39"/>
    <property type="match status" value="1"/>
</dbReference>
<dbReference type="PANTHER" id="PTHR11579:SF0">
    <property type="entry name" value="PROTEIN-L-ISOASPARTATE(D-ASPARTATE) O-METHYLTRANSFERASE"/>
    <property type="match status" value="1"/>
</dbReference>
<dbReference type="InterPro" id="IPR000682">
    <property type="entry name" value="PCMT"/>
</dbReference>
<keyword evidence="8" id="KW-0949">S-adenosyl-L-methionine</keyword>
<evidence type="ECO:0000256" key="10">
    <source>
        <dbReference type="ARBA" id="ARBA00031323"/>
    </source>
</evidence>
<dbReference type="InterPro" id="IPR029063">
    <property type="entry name" value="SAM-dependent_MTases_sf"/>
</dbReference>
<evidence type="ECO:0000256" key="11">
    <source>
        <dbReference type="ARBA" id="ARBA00031350"/>
    </source>
</evidence>
<gene>
    <name evidence="13" type="ORF">GV68_05690</name>
</gene>